<dbReference type="SUPFAM" id="SSF53720">
    <property type="entry name" value="ALDH-like"/>
    <property type="match status" value="1"/>
</dbReference>
<dbReference type="Gene3D" id="3.40.309.10">
    <property type="entry name" value="Aldehyde Dehydrogenase, Chain A, domain 2"/>
    <property type="match status" value="1"/>
</dbReference>
<evidence type="ECO:0000256" key="3">
    <source>
        <dbReference type="PROSITE-ProRule" id="PRU10007"/>
    </source>
</evidence>
<dbReference type="Proteomes" id="UP000623842">
    <property type="component" value="Unassembled WGS sequence"/>
</dbReference>
<dbReference type="Gene3D" id="3.40.605.10">
    <property type="entry name" value="Aldehyde Dehydrogenase, Chain A, domain 1"/>
    <property type="match status" value="1"/>
</dbReference>
<evidence type="ECO:0000256" key="2">
    <source>
        <dbReference type="ARBA" id="ARBA00023002"/>
    </source>
</evidence>
<gene>
    <name evidence="6" type="primary">gabD</name>
    <name evidence="6" type="ORF">GCM10017161_10570</name>
</gene>
<dbReference type="InterPro" id="IPR029510">
    <property type="entry name" value="Ald_DH_CS_GLU"/>
</dbReference>
<dbReference type="AlphaFoldDB" id="A0A919BDX7"/>
<feature type="domain" description="Aldehyde dehydrogenase" evidence="5">
    <location>
        <begin position="22"/>
        <end position="478"/>
    </location>
</feature>
<evidence type="ECO:0000259" key="5">
    <source>
        <dbReference type="Pfam" id="PF00171"/>
    </source>
</evidence>
<proteinExistence type="inferred from homology"/>
<evidence type="ECO:0000256" key="1">
    <source>
        <dbReference type="ARBA" id="ARBA00009986"/>
    </source>
</evidence>
<reference evidence="6" key="1">
    <citation type="journal article" date="2014" name="Int. J. Syst. Evol. Microbiol.">
        <title>Complete genome sequence of Corynebacterium casei LMG S-19264T (=DSM 44701T), isolated from a smear-ripened cheese.</title>
        <authorList>
            <consortium name="US DOE Joint Genome Institute (JGI-PGF)"/>
            <person name="Walter F."/>
            <person name="Albersmeier A."/>
            <person name="Kalinowski J."/>
            <person name="Ruckert C."/>
        </authorList>
    </citation>
    <scope>NUCLEOTIDE SEQUENCE</scope>
    <source>
        <strain evidence="6">KCTC 42731</strain>
    </source>
</reference>
<dbReference type="InterPro" id="IPR016161">
    <property type="entry name" value="Ald_DH/histidinol_DH"/>
</dbReference>
<dbReference type="GO" id="GO:0009450">
    <property type="term" value="P:gamma-aminobutyric acid catabolic process"/>
    <property type="evidence" value="ECO:0007669"/>
    <property type="project" value="TreeGrafter"/>
</dbReference>
<dbReference type="RefSeq" id="WP_189768016.1">
    <property type="nucleotide sequence ID" value="NZ_BNCK01000002.1"/>
</dbReference>
<dbReference type="InterPro" id="IPR016163">
    <property type="entry name" value="Ald_DH_C"/>
</dbReference>
<sequence length="483" mass="52834">MTELKHPELLRSCSFINGKWQNSGQQFRVLNPATDKEIIQVDEVTHQQVIDAIKAADAAQTKWQNMTSVKRGEILQKWSALIFEHRNDLALIMTREQGKTLTDAKGEVLYGKSFFDWFAEEAKRVYGDTIINHEADKQIQVIKQPVGVVGAITPWNFPNAMITRKAGAALAAGCCFVVKPAAETPLSALALAYLGQKAGLPDGVFNVVVGEDAKTIGKELTTHPLIKKFTFTGSTKVGKLLSQQCASSVKKVSMELGGNAPFIVFDDANIDLAVDALCNAKLRNCGQTCISPNRIYVHQAIFSEFKEKLVLALNNVKQGNGEDKSNKIGCLIHHQAAKNVHAMVEQAKQQGARVELGGLTEEPSASFYPLTILTNVKHGDDITRQEIFGPVLTLISFDDEQTVVQQANDTEFGLAAYFFTDNIHRVHRVSTQLEYGMVGVNEAAISSAMSPFGGVKHSGFGKEGSKYGLDDYLTVKAITLGYK</sequence>
<dbReference type="CDD" id="cd07103">
    <property type="entry name" value="ALDH_F5_SSADH_GabD"/>
    <property type="match status" value="1"/>
</dbReference>
<dbReference type="PROSITE" id="PS00687">
    <property type="entry name" value="ALDEHYDE_DEHYDR_GLU"/>
    <property type="match status" value="1"/>
</dbReference>
<dbReference type="InterPro" id="IPR050740">
    <property type="entry name" value="Aldehyde_DH_Superfamily"/>
</dbReference>
<dbReference type="InterPro" id="IPR016162">
    <property type="entry name" value="Ald_DH_N"/>
</dbReference>
<reference evidence="6" key="2">
    <citation type="submission" date="2020-09" db="EMBL/GenBank/DDBJ databases">
        <authorList>
            <person name="Sun Q."/>
            <person name="Kim S."/>
        </authorList>
    </citation>
    <scope>NUCLEOTIDE SEQUENCE</scope>
    <source>
        <strain evidence="6">KCTC 42731</strain>
    </source>
</reference>
<dbReference type="PANTHER" id="PTHR43353:SF5">
    <property type="entry name" value="SUCCINATE-SEMIALDEHYDE DEHYDROGENASE, MITOCHONDRIAL"/>
    <property type="match status" value="1"/>
</dbReference>
<evidence type="ECO:0000313" key="6">
    <source>
        <dbReference type="EMBL" id="GHF84962.1"/>
    </source>
</evidence>
<dbReference type="FunFam" id="3.40.605.10:FF:000005">
    <property type="entry name" value="Succinate-semialdehyde dehydrogenase I"/>
    <property type="match status" value="1"/>
</dbReference>
<evidence type="ECO:0000313" key="7">
    <source>
        <dbReference type="Proteomes" id="UP000623842"/>
    </source>
</evidence>
<name>A0A919BDX7_9GAMM</name>
<comment type="caution">
    <text evidence="6">The sequence shown here is derived from an EMBL/GenBank/DDBJ whole genome shotgun (WGS) entry which is preliminary data.</text>
</comment>
<dbReference type="GO" id="GO:0004777">
    <property type="term" value="F:succinate-semialdehyde dehydrogenase (NAD+) activity"/>
    <property type="evidence" value="ECO:0007669"/>
    <property type="project" value="TreeGrafter"/>
</dbReference>
<dbReference type="InterPro" id="IPR015590">
    <property type="entry name" value="Aldehyde_DH_dom"/>
</dbReference>
<comment type="similarity">
    <text evidence="1 4">Belongs to the aldehyde dehydrogenase family.</text>
</comment>
<accession>A0A919BDX7</accession>
<organism evidence="6 7">
    <name type="scientific">Thalassotalea marina</name>
    <dbReference type="NCBI Taxonomy" id="1673741"/>
    <lineage>
        <taxon>Bacteria</taxon>
        <taxon>Pseudomonadati</taxon>
        <taxon>Pseudomonadota</taxon>
        <taxon>Gammaproteobacteria</taxon>
        <taxon>Alteromonadales</taxon>
        <taxon>Colwelliaceae</taxon>
        <taxon>Thalassotalea</taxon>
    </lineage>
</organism>
<protein>
    <submittedName>
        <fullName evidence="6">NAD-dependent succinate-semialdehyde dehydrogenase</fullName>
    </submittedName>
</protein>
<feature type="active site" evidence="3">
    <location>
        <position position="255"/>
    </location>
</feature>
<dbReference type="EMBL" id="BNCK01000002">
    <property type="protein sequence ID" value="GHF84962.1"/>
    <property type="molecule type" value="Genomic_DNA"/>
</dbReference>
<dbReference type="Pfam" id="PF00171">
    <property type="entry name" value="Aldedh"/>
    <property type="match status" value="1"/>
</dbReference>
<evidence type="ECO:0000256" key="4">
    <source>
        <dbReference type="RuleBase" id="RU003345"/>
    </source>
</evidence>
<dbReference type="FunFam" id="3.40.309.10:FF:000004">
    <property type="entry name" value="Succinate-semialdehyde dehydrogenase I"/>
    <property type="match status" value="1"/>
</dbReference>
<dbReference type="PANTHER" id="PTHR43353">
    <property type="entry name" value="SUCCINATE-SEMIALDEHYDE DEHYDROGENASE, MITOCHONDRIAL"/>
    <property type="match status" value="1"/>
</dbReference>
<keyword evidence="2 4" id="KW-0560">Oxidoreductase</keyword>
<keyword evidence="7" id="KW-1185">Reference proteome</keyword>